<gene>
    <name evidence="1" type="ORF">QAD02_017609</name>
</gene>
<dbReference type="Proteomes" id="UP001239111">
    <property type="component" value="Chromosome 1"/>
</dbReference>
<organism evidence="1 2">
    <name type="scientific">Eretmocerus hayati</name>
    <dbReference type="NCBI Taxonomy" id="131215"/>
    <lineage>
        <taxon>Eukaryota</taxon>
        <taxon>Metazoa</taxon>
        <taxon>Ecdysozoa</taxon>
        <taxon>Arthropoda</taxon>
        <taxon>Hexapoda</taxon>
        <taxon>Insecta</taxon>
        <taxon>Pterygota</taxon>
        <taxon>Neoptera</taxon>
        <taxon>Endopterygota</taxon>
        <taxon>Hymenoptera</taxon>
        <taxon>Apocrita</taxon>
        <taxon>Proctotrupomorpha</taxon>
        <taxon>Chalcidoidea</taxon>
        <taxon>Aphelinidae</taxon>
        <taxon>Aphelininae</taxon>
        <taxon>Eretmocerus</taxon>
    </lineage>
</organism>
<reference evidence="1" key="1">
    <citation type="submission" date="2023-04" db="EMBL/GenBank/DDBJ databases">
        <title>A chromosome-level genome assembly of the parasitoid wasp Eretmocerus hayati.</title>
        <authorList>
            <person name="Zhong Y."/>
            <person name="Liu S."/>
            <person name="Liu Y."/>
        </authorList>
    </citation>
    <scope>NUCLEOTIDE SEQUENCE</scope>
    <source>
        <strain evidence="1">ZJU_SS_LIU_2023</strain>
    </source>
</reference>
<accession>A0ACC2PEQ4</accession>
<evidence type="ECO:0000313" key="1">
    <source>
        <dbReference type="EMBL" id="KAJ8681817.1"/>
    </source>
</evidence>
<protein>
    <submittedName>
        <fullName evidence="1">Uncharacterized protein</fullName>
    </submittedName>
</protein>
<comment type="caution">
    <text evidence="1">The sequence shown here is derived from an EMBL/GenBank/DDBJ whole genome shotgun (WGS) entry which is preliminary data.</text>
</comment>
<name>A0ACC2PEQ4_9HYME</name>
<proteinExistence type="predicted"/>
<evidence type="ECO:0000313" key="2">
    <source>
        <dbReference type="Proteomes" id="UP001239111"/>
    </source>
</evidence>
<keyword evidence="2" id="KW-1185">Reference proteome</keyword>
<dbReference type="EMBL" id="CM056741">
    <property type="protein sequence ID" value="KAJ8681817.1"/>
    <property type="molecule type" value="Genomic_DNA"/>
</dbReference>
<sequence length="131" mass="15021">MIRKLIDVDDEVIYVTKKSKVVSDDPDIECISDHLFHDGDDEYQKRVARYYVQMFEADQSTTLIVISDTDEVSGTTSIISTEKGIDIDCSNLKSTSEFETFEDARGNNGPGHEYEENRRRPVREQQSCFTI</sequence>